<keyword evidence="1" id="KW-1133">Transmembrane helix</keyword>
<keyword evidence="1" id="KW-0812">Transmembrane</keyword>
<proteinExistence type="predicted"/>
<dbReference type="Proteomes" id="UP000019374">
    <property type="component" value="Unassembled WGS sequence"/>
</dbReference>
<accession>T5AEA1</accession>
<dbReference type="AlphaFoldDB" id="T5AEA1"/>
<reference evidence="2 3" key="1">
    <citation type="journal article" date="2013" name="Chin. Sci. Bull.">
        <title>Genome survey uncovers the secrets of sex and lifestyle in caterpillar fungus.</title>
        <authorList>
            <person name="Hu X."/>
            <person name="Zhang Y."/>
            <person name="Xiao G."/>
            <person name="Zheng P."/>
            <person name="Xia Y."/>
            <person name="Zhang X."/>
            <person name="St Leger R.J."/>
            <person name="Liu X."/>
            <person name="Wang C."/>
        </authorList>
    </citation>
    <scope>NUCLEOTIDE SEQUENCE [LARGE SCALE GENOMIC DNA]</scope>
    <source>
        <strain evidence="3">Co18 / CGMCC 3.14243</strain>
        <tissue evidence="2">Fruit-body</tissue>
    </source>
</reference>
<evidence type="ECO:0000313" key="2">
    <source>
        <dbReference type="EMBL" id="EQL00148.1"/>
    </source>
</evidence>
<keyword evidence="1" id="KW-0472">Membrane</keyword>
<name>T5AEA1_OPHSC</name>
<dbReference type="EMBL" id="KE652927">
    <property type="protein sequence ID" value="EQL00148.1"/>
    <property type="molecule type" value="Genomic_DNA"/>
</dbReference>
<dbReference type="GO" id="GO:0016740">
    <property type="term" value="F:transferase activity"/>
    <property type="evidence" value="ECO:0007669"/>
    <property type="project" value="UniProtKB-KW"/>
</dbReference>
<keyword evidence="2" id="KW-0808">Transferase</keyword>
<evidence type="ECO:0000256" key="1">
    <source>
        <dbReference type="SAM" id="Phobius"/>
    </source>
</evidence>
<evidence type="ECO:0000313" key="3">
    <source>
        <dbReference type="Proteomes" id="UP000019374"/>
    </source>
</evidence>
<protein>
    <submittedName>
        <fullName evidence="2">Glycosyltransferase family 59 protein</fullName>
    </submittedName>
</protein>
<sequence length="68" mass="7535">MPAGNGGQPALGKAVEHLGRGDARLILETAWFLAVNLATCYVFLAKPYVWRAEDGSILDDGRLQRFMW</sequence>
<feature type="transmembrane region" description="Helical" evidence="1">
    <location>
        <begin position="25"/>
        <end position="44"/>
    </location>
</feature>
<gene>
    <name evidence="2" type="ORF">OCS_04133</name>
</gene>
<organism evidence="2 3">
    <name type="scientific">Ophiocordyceps sinensis (strain Co18 / CGMCC 3.14243)</name>
    <name type="common">Yarsagumba caterpillar fungus</name>
    <name type="synonym">Hirsutella sinensis</name>
    <dbReference type="NCBI Taxonomy" id="911162"/>
    <lineage>
        <taxon>Eukaryota</taxon>
        <taxon>Fungi</taxon>
        <taxon>Dikarya</taxon>
        <taxon>Ascomycota</taxon>
        <taxon>Pezizomycotina</taxon>
        <taxon>Sordariomycetes</taxon>
        <taxon>Hypocreomycetidae</taxon>
        <taxon>Hypocreales</taxon>
        <taxon>Ophiocordycipitaceae</taxon>
        <taxon>Ophiocordyceps</taxon>
    </lineage>
</organism>
<dbReference type="HOGENOM" id="CLU_2794604_0_0_1"/>